<dbReference type="GO" id="GO:0005789">
    <property type="term" value="C:endoplasmic reticulum membrane"/>
    <property type="evidence" value="ECO:0007669"/>
    <property type="project" value="TreeGrafter"/>
</dbReference>
<dbReference type="GO" id="GO:0006666">
    <property type="term" value="P:3-keto-sphinganine metabolic process"/>
    <property type="evidence" value="ECO:0007669"/>
    <property type="project" value="InterPro"/>
</dbReference>
<feature type="transmembrane region" description="Helical" evidence="13">
    <location>
        <begin position="178"/>
        <end position="200"/>
    </location>
</feature>
<dbReference type="InterPro" id="IPR045022">
    <property type="entry name" value="KDSR-like"/>
</dbReference>
<evidence type="ECO:0000256" key="11">
    <source>
        <dbReference type="ARBA" id="ARBA00044737"/>
    </source>
</evidence>
<sequence length="343" mass="37897">MKLIITSHALNIALGLCLCFPFLLIAVIIIYSRYRYKLLSRTSLKNKHIIITGGSSGIGKSLACEAAKRGANVTIIARNEERLLAAKTEVNVSCVCSTQRIHTLSLDISRDYEEIEKAFIDFEQEMGPPYMLINCAGNAICGKLEDTSIQDIKKMFDLNCLGSIYPTKAVVEKMKSQGFGHIVFVASEAAFVGIFGYSAYSASKFALRGFAESLNMEVRNYGVLVTTAYPPDTDTPGFAEEEKSKPQETRLISQTSGLWKPDEVAKRIMDDTLAGYFSSTNGMNGFLLSTLCAGMAPCSSIVHLLMQMLLMGTFRLVGAIYQLYFQWIIKKCMVAKNKLKKAE</sequence>
<evidence type="ECO:0000256" key="9">
    <source>
        <dbReference type="ARBA" id="ARBA00023098"/>
    </source>
</evidence>
<dbReference type="FunFam" id="3.40.50.720:FF:000165">
    <property type="entry name" value="3-ketodihydrosphingosine reductase"/>
    <property type="match status" value="1"/>
</dbReference>
<dbReference type="PANTHER" id="PTHR43550">
    <property type="entry name" value="3-KETODIHYDROSPHINGOSINE REDUCTASE"/>
    <property type="match status" value="1"/>
</dbReference>
<comment type="catalytic activity">
    <reaction evidence="12">
        <text>sphinganine + NADP(+) = 3-oxosphinganine + NADPH + H(+)</text>
        <dbReference type="Rhea" id="RHEA:22640"/>
        <dbReference type="ChEBI" id="CHEBI:15378"/>
        <dbReference type="ChEBI" id="CHEBI:57783"/>
        <dbReference type="ChEBI" id="CHEBI:57817"/>
        <dbReference type="ChEBI" id="CHEBI:58299"/>
        <dbReference type="ChEBI" id="CHEBI:58349"/>
        <dbReference type="EC" id="1.1.1.102"/>
    </reaction>
    <physiologicalReaction direction="right-to-left" evidence="12">
        <dbReference type="Rhea" id="RHEA:22642"/>
    </physiologicalReaction>
</comment>
<organism evidence="14">
    <name type="scientific">Panstrongylus lignarius</name>
    <dbReference type="NCBI Taxonomy" id="156445"/>
    <lineage>
        <taxon>Eukaryota</taxon>
        <taxon>Metazoa</taxon>
        <taxon>Ecdysozoa</taxon>
        <taxon>Arthropoda</taxon>
        <taxon>Hexapoda</taxon>
        <taxon>Insecta</taxon>
        <taxon>Pterygota</taxon>
        <taxon>Neoptera</taxon>
        <taxon>Paraneoptera</taxon>
        <taxon>Hemiptera</taxon>
        <taxon>Heteroptera</taxon>
        <taxon>Panheteroptera</taxon>
        <taxon>Cimicomorpha</taxon>
        <taxon>Reduviidae</taxon>
        <taxon>Triatominae</taxon>
        <taxon>Panstrongylus</taxon>
    </lineage>
</organism>
<accession>A0A224XT62</accession>
<evidence type="ECO:0000256" key="7">
    <source>
        <dbReference type="ARBA" id="ARBA00022919"/>
    </source>
</evidence>
<evidence type="ECO:0000256" key="1">
    <source>
        <dbReference type="ARBA" id="ARBA00004240"/>
    </source>
</evidence>
<dbReference type="SUPFAM" id="SSF51735">
    <property type="entry name" value="NAD(P)-binding Rossmann-fold domains"/>
    <property type="match status" value="1"/>
</dbReference>
<comment type="subcellular location">
    <subcellularLocation>
        <location evidence="1">Endoplasmic reticulum</location>
    </subcellularLocation>
</comment>
<keyword evidence="13" id="KW-0472">Membrane</keyword>
<keyword evidence="13" id="KW-1133">Transmembrane helix</keyword>
<evidence type="ECO:0000256" key="13">
    <source>
        <dbReference type="SAM" id="Phobius"/>
    </source>
</evidence>
<keyword evidence="6" id="KW-0521">NADP</keyword>
<dbReference type="GO" id="GO:0047560">
    <property type="term" value="F:3-dehydrosphinganine reductase activity"/>
    <property type="evidence" value="ECO:0007669"/>
    <property type="project" value="UniProtKB-EC"/>
</dbReference>
<evidence type="ECO:0000256" key="4">
    <source>
        <dbReference type="ARBA" id="ARBA00006484"/>
    </source>
</evidence>
<evidence type="ECO:0000256" key="2">
    <source>
        <dbReference type="ARBA" id="ARBA00004760"/>
    </source>
</evidence>
<dbReference type="Pfam" id="PF00106">
    <property type="entry name" value="adh_short"/>
    <property type="match status" value="1"/>
</dbReference>
<feature type="transmembrane region" description="Helical" evidence="13">
    <location>
        <begin position="12"/>
        <end position="31"/>
    </location>
</feature>
<dbReference type="CDD" id="cd08939">
    <property type="entry name" value="KDSR-like_SDR_c"/>
    <property type="match status" value="1"/>
</dbReference>
<dbReference type="EMBL" id="GFTR01005275">
    <property type="protein sequence ID" value="JAW11151.1"/>
    <property type="molecule type" value="Transcribed_RNA"/>
</dbReference>
<dbReference type="InterPro" id="IPR036291">
    <property type="entry name" value="NAD(P)-bd_dom_sf"/>
</dbReference>
<comment type="pathway">
    <text evidence="3">Sphingolipid metabolism.</text>
</comment>
<dbReference type="Gene3D" id="3.40.50.720">
    <property type="entry name" value="NAD(P)-binding Rossmann-like Domain"/>
    <property type="match status" value="1"/>
</dbReference>
<keyword evidence="7" id="KW-0746">Sphingolipid metabolism</keyword>
<reference evidence="14" key="1">
    <citation type="journal article" date="2018" name="PLoS Negl. Trop. Dis.">
        <title>An insight into the salivary gland and fat body transcriptome of Panstrongylus lignarius (Hemiptera: Heteroptera), the main vector of Chagas disease in Peru.</title>
        <authorList>
            <person name="Nevoa J.C."/>
            <person name="Mendes M.T."/>
            <person name="da Silva M.V."/>
            <person name="Soares S.C."/>
            <person name="Oliveira C.J.F."/>
            <person name="Ribeiro J.M.C."/>
        </authorList>
    </citation>
    <scope>NUCLEOTIDE SEQUENCE</scope>
</reference>
<dbReference type="InterPro" id="IPR002347">
    <property type="entry name" value="SDR_fam"/>
</dbReference>
<dbReference type="PRINTS" id="PR00081">
    <property type="entry name" value="GDHRDH"/>
</dbReference>
<proteinExistence type="inferred from homology"/>
<dbReference type="AlphaFoldDB" id="A0A224XT62"/>
<evidence type="ECO:0000256" key="3">
    <source>
        <dbReference type="ARBA" id="ARBA00004991"/>
    </source>
</evidence>
<comment type="similarity">
    <text evidence="4">Belongs to the short-chain dehydrogenases/reductases (SDR) family.</text>
</comment>
<keyword evidence="5" id="KW-0256">Endoplasmic reticulum</keyword>
<evidence type="ECO:0000313" key="14">
    <source>
        <dbReference type="EMBL" id="JAW11151.1"/>
    </source>
</evidence>
<evidence type="ECO:0000256" key="12">
    <source>
        <dbReference type="ARBA" id="ARBA00048930"/>
    </source>
</evidence>
<comment type="pathway">
    <text evidence="2">Lipid metabolism; sphingolipid metabolism.</text>
</comment>
<keyword evidence="8" id="KW-0560">Oxidoreductase</keyword>
<comment type="function">
    <text evidence="11">Catalyzes the reduction of 3'-oxosphinganine (3-ketodihydrosphingosine/KDS) to sphinganine (dihydrosphingosine/DHS), the second step of de novo sphingolipid biosynthesis.</text>
</comment>
<name>A0A224XT62_9HEMI</name>
<dbReference type="PANTHER" id="PTHR43550:SF3">
    <property type="entry name" value="3-KETODIHYDROSPHINGOSINE REDUCTASE"/>
    <property type="match status" value="1"/>
</dbReference>
<evidence type="ECO:0000256" key="5">
    <source>
        <dbReference type="ARBA" id="ARBA00022824"/>
    </source>
</evidence>
<evidence type="ECO:0000256" key="6">
    <source>
        <dbReference type="ARBA" id="ARBA00022857"/>
    </source>
</evidence>
<evidence type="ECO:0000256" key="8">
    <source>
        <dbReference type="ARBA" id="ARBA00023002"/>
    </source>
</evidence>
<protein>
    <recommendedName>
        <fullName evidence="10">3-dehydrosphinganine reductase</fullName>
        <ecNumber evidence="10">1.1.1.102</ecNumber>
    </recommendedName>
</protein>
<evidence type="ECO:0000256" key="10">
    <source>
        <dbReference type="ARBA" id="ARBA00026112"/>
    </source>
</evidence>
<dbReference type="EC" id="1.1.1.102" evidence="10"/>
<keyword evidence="9" id="KW-0443">Lipid metabolism</keyword>
<keyword evidence="13" id="KW-0812">Transmembrane</keyword>
<dbReference type="GO" id="GO:0030148">
    <property type="term" value="P:sphingolipid biosynthetic process"/>
    <property type="evidence" value="ECO:0007669"/>
    <property type="project" value="InterPro"/>
</dbReference>